<dbReference type="GO" id="GO:0003677">
    <property type="term" value="F:DNA binding"/>
    <property type="evidence" value="ECO:0007669"/>
    <property type="project" value="InterPro"/>
</dbReference>
<dbReference type="AlphaFoldDB" id="A1R6W4"/>
<name>A1R6W4_PAEAT</name>
<dbReference type="KEGG" id="aau:AAur_2235"/>
<keyword evidence="4 6" id="KW-0804">Transcription</keyword>
<dbReference type="HOGENOM" id="CLU_050019_2_0_11"/>
<dbReference type="eggNOG" id="COG1420">
    <property type="taxonomic scope" value="Bacteria"/>
</dbReference>
<accession>A1R6W4</accession>
<dbReference type="PIRSF" id="PIRSF005485">
    <property type="entry name" value="HrcA"/>
    <property type="match status" value="1"/>
</dbReference>
<evidence type="ECO:0000256" key="4">
    <source>
        <dbReference type="ARBA" id="ARBA00023163"/>
    </source>
</evidence>
<protein>
    <recommendedName>
        <fullName evidence="6">Heat-inducible transcription repressor HrcA</fullName>
    </recommendedName>
</protein>
<evidence type="ECO:0000313" key="10">
    <source>
        <dbReference type="Proteomes" id="UP000000637"/>
    </source>
</evidence>
<evidence type="ECO:0000256" key="1">
    <source>
        <dbReference type="ARBA" id="ARBA00022491"/>
    </source>
</evidence>
<dbReference type="InterPro" id="IPR029016">
    <property type="entry name" value="GAF-like_dom_sf"/>
</dbReference>
<dbReference type="NCBIfam" id="TIGR00331">
    <property type="entry name" value="hrcA"/>
    <property type="match status" value="1"/>
</dbReference>
<dbReference type="Gene3D" id="3.30.450.40">
    <property type="match status" value="1"/>
</dbReference>
<dbReference type="InterPro" id="IPR021153">
    <property type="entry name" value="HrcA_C"/>
</dbReference>
<evidence type="ECO:0000259" key="8">
    <source>
        <dbReference type="Pfam" id="PF08220"/>
    </source>
</evidence>
<evidence type="ECO:0000313" key="9">
    <source>
        <dbReference type="EMBL" id="ABM06744.1"/>
    </source>
</evidence>
<dbReference type="GO" id="GO:0045892">
    <property type="term" value="P:negative regulation of DNA-templated transcription"/>
    <property type="evidence" value="ECO:0007669"/>
    <property type="project" value="UniProtKB-UniRule"/>
</dbReference>
<keyword evidence="2 6" id="KW-0805">Transcription regulation</keyword>
<dbReference type="InterPro" id="IPR036390">
    <property type="entry name" value="WH_DNA-bd_sf"/>
</dbReference>
<dbReference type="Gene3D" id="3.30.390.60">
    <property type="entry name" value="Heat-inducible transcription repressor hrca homolog, domain 3"/>
    <property type="match status" value="1"/>
</dbReference>
<comment type="function">
    <text evidence="5 6">Negative regulator of class I heat shock genes (grpE-dnaK-dnaJ and groELS operons). Prevents heat-shock induction of these operons.</text>
</comment>
<dbReference type="InterPro" id="IPR002571">
    <property type="entry name" value="HrcA"/>
</dbReference>
<dbReference type="Gene3D" id="1.10.10.10">
    <property type="entry name" value="Winged helix-like DNA-binding domain superfamily/Winged helix DNA-binding domain"/>
    <property type="match status" value="1"/>
</dbReference>
<feature type="domain" description="Heat-inducible transcription repressor HrcA C-terminal" evidence="7">
    <location>
        <begin position="129"/>
        <end position="345"/>
    </location>
</feature>
<evidence type="ECO:0000256" key="2">
    <source>
        <dbReference type="ARBA" id="ARBA00023015"/>
    </source>
</evidence>
<dbReference type="EMBL" id="CP000474">
    <property type="protein sequence ID" value="ABM06744.1"/>
    <property type="molecule type" value="Genomic_DNA"/>
</dbReference>
<keyword evidence="10" id="KW-1185">Reference proteome</keyword>
<dbReference type="Pfam" id="PF08220">
    <property type="entry name" value="HTH_DeoR"/>
    <property type="match status" value="1"/>
</dbReference>
<dbReference type="STRING" id="290340.AAur_2235"/>
<dbReference type="Pfam" id="PF01628">
    <property type="entry name" value="HrcA"/>
    <property type="match status" value="1"/>
</dbReference>
<gene>
    <name evidence="6 9" type="primary">hrcA</name>
    <name evidence="9" type="ordered locus">AAur_2235</name>
</gene>
<keyword evidence="3 6" id="KW-0346">Stress response</keyword>
<dbReference type="InterPro" id="IPR023120">
    <property type="entry name" value="WHTH_transcript_rep_HrcA_IDD"/>
</dbReference>
<dbReference type="InterPro" id="IPR001034">
    <property type="entry name" value="DeoR_HTH"/>
</dbReference>
<evidence type="ECO:0000256" key="6">
    <source>
        <dbReference type="HAMAP-Rule" id="MF_00081"/>
    </source>
</evidence>
<dbReference type="Proteomes" id="UP000000637">
    <property type="component" value="Chromosome"/>
</dbReference>
<dbReference type="InterPro" id="IPR036388">
    <property type="entry name" value="WH-like_DNA-bd_sf"/>
</dbReference>
<feature type="domain" description="HTH deoR-type" evidence="8">
    <location>
        <begin position="44"/>
        <end position="85"/>
    </location>
</feature>
<dbReference type="HAMAP" id="MF_00081">
    <property type="entry name" value="HrcA"/>
    <property type="match status" value="1"/>
</dbReference>
<keyword evidence="1 6" id="KW-0678">Repressor</keyword>
<dbReference type="GO" id="GO:0003700">
    <property type="term" value="F:DNA-binding transcription factor activity"/>
    <property type="evidence" value="ECO:0007669"/>
    <property type="project" value="InterPro"/>
</dbReference>
<sequence length="361" mass="38844">MLSVVVRLRSRVDRSQGPWQSSGGGAMSEPRKLEVLRAIVEDYVHSREPVGSKALVERHHLGVSSATIRNDMAVLEEEGLIAAPHTSAGRIPTDKGYRLFVDRISQVKPLSAAERRAIHSLLEGPDEVDDILERTVRLLSQLTNQVAVVQYPHSNRALVRHVEFVLLGPKQVLVVLIADTGSVGQKVIDAGSDVSNEALMLLRSRFLGSIAATQLALLPQVLPSVVALCPPELRSLAQTLAQGLQSLSDTSREERILMAGTANLARSNVDFPLSIGPVLEALEEQVVMLRLLSDMGDDPRGVTVSIGRENPYDGLAEASVVATGYGSGAKVGILGPTRMDYPTTMAAVRAVARYFSRILGG</sequence>
<dbReference type="SUPFAM" id="SSF46785">
    <property type="entry name" value="Winged helix' DNA-binding domain"/>
    <property type="match status" value="1"/>
</dbReference>
<comment type="similarity">
    <text evidence="6">Belongs to the HrcA family.</text>
</comment>
<evidence type="ECO:0000256" key="5">
    <source>
        <dbReference type="ARBA" id="ARBA00055319"/>
    </source>
</evidence>
<evidence type="ECO:0000259" key="7">
    <source>
        <dbReference type="Pfam" id="PF01628"/>
    </source>
</evidence>
<dbReference type="FunFam" id="1.10.10.10:FF:000049">
    <property type="entry name" value="Heat-inducible transcription repressor HrcA"/>
    <property type="match status" value="1"/>
</dbReference>
<dbReference type="PANTHER" id="PTHR34824:SF1">
    <property type="entry name" value="HEAT-INDUCIBLE TRANSCRIPTION REPRESSOR HRCA"/>
    <property type="match status" value="1"/>
</dbReference>
<proteinExistence type="inferred from homology"/>
<dbReference type="SUPFAM" id="SSF55781">
    <property type="entry name" value="GAF domain-like"/>
    <property type="match status" value="1"/>
</dbReference>
<dbReference type="PANTHER" id="PTHR34824">
    <property type="entry name" value="HEAT-INDUCIBLE TRANSCRIPTION REPRESSOR HRCA"/>
    <property type="match status" value="1"/>
</dbReference>
<reference evidence="9 10" key="1">
    <citation type="journal article" date="2006" name="PLoS Genet.">
        <title>Secrets of soil survival revealed by the genome sequence of Arthrobacter aurescens TC1.</title>
        <authorList>
            <person name="Mongodin E.F."/>
            <person name="Shapir N."/>
            <person name="Daugherty S.C."/>
            <person name="DeBoy R.T."/>
            <person name="Emerson J.B."/>
            <person name="Shvartzbeyn A."/>
            <person name="Radune D."/>
            <person name="Vamathevan J."/>
            <person name="Riggs F."/>
            <person name="Grinberg V."/>
            <person name="Khouri H."/>
            <person name="Wackett L.P."/>
            <person name="Nelson K.E."/>
            <person name="Sadowsky M.J."/>
        </authorList>
    </citation>
    <scope>NUCLEOTIDE SEQUENCE [LARGE SCALE GENOMIC DNA]</scope>
    <source>
        <strain evidence="9 10">TC1</strain>
    </source>
</reference>
<evidence type="ECO:0000256" key="3">
    <source>
        <dbReference type="ARBA" id="ARBA00023016"/>
    </source>
</evidence>
<organism evidence="9 10">
    <name type="scientific">Paenarthrobacter aurescens (strain TC1)</name>
    <dbReference type="NCBI Taxonomy" id="290340"/>
    <lineage>
        <taxon>Bacteria</taxon>
        <taxon>Bacillati</taxon>
        <taxon>Actinomycetota</taxon>
        <taxon>Actinomycetes</taxon>
        <taxon>Micrococcales</taxon>
        <taxon>Micrococcaceae</taxon>
        <taxon>Paenarthrobacter</taxon>
    </lineage>
</organism>
<dbReference type="DNASU" id="4638109"/>